<accession>A0ABD6AW29</accession>
<sequence length="46" mass="5127">MQEYTLLCEDGLARDIDRLAREYGLTQEAVLRQLVSAGLDSLDGLD</sequence>
<keyword evidence="2" id="KW-1185">Reference proteome</keyword>
<protein>
    <submittedName>
        <fullName evidence="1">CopG family transcriptional regulator</fullName>
    </submittedName>
</protein>
<evidence type="ECO:0000313" key="2">
    <source>
        <dbReference type="Proteomes" id="UP001597187"/>
    </source>
</evidence>
<evidence type="ECO:0000313" key="1">
    <source>
        <dbReference type="EMBL" id="MFD1513601.1"/>
    </source>
</evidence>
<comment type="caution">
    <text evidence="1">The sequence shown here is derived from an EMBL/GenBank/DDBJ whole genome shotgun (WGS) entry which is preliminary data.</text>
</comment>
<dbReference type="RefSeq" id="WP_250873578.1">
    <property type="nucleotide sequence ID" value="NZ_JALXFV010000005.1"/>
</dbReference>
<reference evidence="1 2" key="1">
    <citation type="journal article" date="2019" name="Int. J. Syst. Evol. Microbiol.">
        <title>The Global Catalogue of Microorganisms (GCM) 10K type strain sequencing project: providing services to taxonomists for standard genome sequencing and annotation.</title>
        <authorList>
            <consortium name="The Broad Institute Genomics Platform"/>
            <consortium name="The Broad Institute Genome Sequencing Center for Infectious Disease"/>
            <person name="Wu L."/>
            <person name="Ma J."/>
        </authorList>
    </citation>
    <scope>NUCLEOTIDE SEQUENCE [LARGE SCALE GENOMIC DNA]</scope>
    <source>
        <strain evidence="1 2">CGMCC 1.12563</strain>
    </source>
</reference>
<name>A0ABD6AW29_9EURY</name>
<gene>
    <name evidence="1" type="ORF">ACFSBT_09950</name>
</gene>
<proteinExistence type="predicted"/>
<organism evidence="1 2">
    <name type="scientific">Halomarina rubra</name>
    <dbReference type="NCBI Taxonomy" id="2071873"/>
    <lineage>
        <taxon>Archaea</taxon>
        <taxon>Methanobacteriati</taxon>
        <taxon>Methanobacteriota</taxon>
        <taxon>Stenosarchaea group</taxon>
        <taxon>Halobacteria</taxon>
        <taxon>Halobacteriales</taxon>
        <taxon>Natronomonadaceae</taxon>
        <taxon>Halomarina</taxon>
    </lineage>
</organism>
<dbReference type="Proteomes" id="UP001597187">
    <property type="component" value="Unassembled WGS sequence"/>
</dbReference>
<dbReference type="AlphaFoldDB" id="A0ABD6AW29"/>
<dbReference type="EMBL" id="JBHUDC010000005">
    <property type="protein sequence ID" value="MFD1513601.1"/>
    <property type="molecule type" value="Genomic_DNA"/>
</dbReference>